<sequence>MIRIISRKAGFRRCGIAHPESPTDYPNDRFSGQELERLKKEPMLIVQELPDTSEPDTDAKRQKK</sequence>
<name>A0A445MWF5_9BACT</name>
<evidence type="ECO:0000313" key="2">
    <source>
        <dbReference type="EMBL" id="SPD73810.1"/>
    </source>
</evidence>
<dbReference type="AlphaFoldDB" id="A0A445MWF5"/>
<organism evidence="2">
    <name type="scientific">uncultured Desulfobacterium sp</name>
    <dbReference type="NCBI Taxonomy" id="201089"/>
    <lineage>
        <taxon>Bacteria</taxon>
        <taxon>Pseudomonadati</taxon>
        <taxon>Thermodesulfobacteriota</taxon>
        <taxon>Desulfobacteria</taxon>
        <taxon>Desulfobacterales</taxon>
        <taxon>Desulfobacteriaceae</taxon>
        <taxon>Desulfobacterium</taxon>
        <taxon>environmental samples</taxon>
    </lineage>
</organism>
<protein>
    <recommendedName>
        <fullName evidence="1">Mu-like prophage FluMu N-terminal domain-containing protein</fullName>
    </recommendedName>
</protein>
<gene>
    <name evidence="2" type="ORF">PITCH_A1980013</name>
</gene>
<dbReference type="Pfam" id="PF17891">
    <property type="entry name" value="FluMu_N"/>
    <property type="match status" value="1"/>
</dbReference>
<dbReference type="InterPro" id="IPR041227">
    <property type="entry name" value="FluMu_N"/>
</dbReference>
<accession>A0A445MWF5</accession>
<dbReference type="EMBL" id="OJIN01000110">
    <property type="protein sequence ID" value="SPD73810.1"/>
    <property type="molecule type" value="Genomic_DNA"/>
</dbReference>
<feature type="domain" description="Mu-like prophage FluMu N-terminal" evidence="1">
    <location>
        <begin position="6"/>
        <end position="48"/>
    </location>
</feature>
<dbReference type="SUPFAM" id="SSF160059">
    <property type="entry name" value="PriA/YqbF domain"/>
    <property type="match status" value="1"/>
</dbReference>
<evidence type="ECO:0000259" key="1">
    <source>
        <dbReference type="Pfam" id="PF17891"/>
    </source>
</evidence>
<reference evidence="2" key="1">
    <citation type="submission" date="2018-01" db="EMBL/GenBank/DDBJ databases">
        <authorList>
            <person name="Regsiter A."/>
            <person name="William W."/>
        </authorList>
    </citation>
    <scope>NUCLEOTIDE SEQUENCE</scope>
    <source>
        <strain evidence="2">TRIP AH-1</strain>
    </source>
</reference>
<proteinExistence type="predicted"/>